<proteinExistence type="predicted"/>
<name>A0A5J4QS64_9ZZZZ</name>
<sequence>MVGGAPAEGRFFLPRSYGVCAQVSRSVRLGLTECEPRAYEA</sequence>
<gene>
    <name evidence="1" type="ORF">EZS27_026784</name>
</gene>
<reference evidence="1" key="1">
    <citation type="submission" date="2019-03" db="EMBL/GenBank/DDBJ databases">
        <title>Single cell metagenomics reveals metabolic interactions within the superorganism composed of flagellate Streblomastix strix and complex community of Bacteroidetes bacteria on its surface.</title>
        <authorList>
            <person name="Treitli S.C."/>
            <person name="Kolisko M."/>
            <person name="Husnik F."/>
            <person name="Keeling P."/>
            <person name="Hampl V."/>
        </authorList>
    </citation>
    <scope>NUCLEOTIDE SEQUENCE</scope>
    <source>
        <strain evidence="1">STM</strain>
    </source>
</reference>
<accession>A0A5J4QS64</accession>
<dbReference type="EMBL" id="SNRY01002716">
    <property type="protein sequence ID" value="KAA6323821.1"/>
    <property type="molecule type" value="Genomic_DNA"/>
</dbReference>
<comment type="caution">
    <text evidence="1">The sequence shown here is derived from an EMBL/GenBank/DDBJ whole genome shotgun (WGS) entry which is preliminary data.</text>
</comment>
<evidence type="ECO:0000313" key="1">
    <source>
        <dbReference type="EMBL" id="KAA6323821.1"/>
    </source>
</evidence>
<organism evidence="1">
    <name type="scientific">termite gut metagenome</name>
    <dbReference type="NCBI Taxonomy" id="433724"/>
    <lineage>
        <taxon>unclassified sequences</taxon>
        <taxon>metagenomes</taxon>
        <taxon>organismal metagenomes</taxon>
    </lineage>
</organism>
<protein>
    <submittedName>
        <fullName evidence="1">Uncharacterized protein</fullName>
    </submittedName>
</protein>
<dbReference type="AlphaFoldDB" id="A0A5J4QS64"/>